<dbReference type="Bgee" id="WBGene00010687">
    <property type="expression patterns" value="Expressed in embryo and 4 other cell types or tissues"/>
</dbReference>
<dbReference type="STRING" id="6239.K08F9.4.1"/>
<name>G5EDM0_CAEEL</name>
<dbReference type="KEGG" id="cel:CELE_K08F9.4"/>
<dbReference type="GeneID" id="180023"/>
<dbReference type="AlphaFoldDB" id="G5EDM0"/>
<dbReference type="WormBase" id="K08F9.4">
    <property type="protein sequence ID" value="CE11948"/>
    <property type="gene ID" value="WBGene00010687"/>
</dbReference>
<feature type="compositionally biased region" description="Acidic residues" evidence="1">
    <location>
        <begin position="21"/>
        <end position="32"/>
    </location>
</feature>
<reference evidence="2 3" key="1">
    <citation type="journal article" date="1998" name="Science">
        <title>Genome sequence of the nematode C. elegans: a platform for investigating biology.</title>
        <authorList>
            <consortium name="The C. elegans sequencing consortium"/>
            <person name="Sulson J.E."/>
            <person name="Waterston R."/>
        </authorList>
    </citation>
    <scope>NUCLEOTIDE SEQUENCE [LARGE SCALE GENOMIC DNA]</scope>
    <source>
        <strain evidence="2 3">Bristol N2</strain>
    </source>
</reference>
<dbReference type="HOGENOM" id="CLU_040219_0_0_1"/>
<feature type="compositionally biased region" description="Polar residues" evidence="1">
    <location>
        <begin position="1"/>
        <end position="11"/>
    </location>
</feature>
<evidence type="ECO:0000256" key="1">
    <source>
        <dbReference type="SAM" id="MobiDB-lite"/>
    </source>
</evidence>
<accession>G5EDM0</accession>
<protein>
    <submittedName>
        <fullName evidence="2">Uncharacterized protein</fullName>
    </submittedName>
</protein>
<dbReference type="FunCoup" id="G5EDM0">
    <property type="interactions" value="1740"/>
</dbReference>
<dbReference type="PIR" id="T23499">
    <property type="entry name" value="T23499"/>
</dbReference>
<dbReference type="OrthoDB" id="5812619at2759"/>
<dbReference type="RefSeq" id="NP_506736.1">
    <property type="nucleotide sequence ID" value="NM_074335.4"/>
</dbReference>
<dbReference type="eggNOG" id="ENOG502TFMJ">
    <property type="taxonomic scope" value="Eukaryota"/>
</dbReference>
<feature type="compositionally biased region" description="Polar residues" evidence="1">
    <location>
        <begin position="483"/>
        <end position="494"/>
    </location>
</feature>
<dbReference type="CTD" id="180023"/>
<gene>
    <name evidence="2" type="ORF">CELE_K08F9.4</name>
    <name evidence="2 4" type="ORF">K08F9.4</name>
</gene>
<feature type="compositionally biased region" description="Low complexity" evidence="1">
    <location>
        <begin position="38"/>
        <end position="55"/>
    </location>
</feature>
<feature type="region of interest" description="Disordered" evidence="1">
    <location>
        <begin position="1"/>
        <end position="68"/>
    </location>
</feature>
<evidence type="ECO:0000313" key="2">
    <source>
        <dbReference type="EMBL" id="CAB03189.1"/>
    </source>
</evidence>
<dbReference type="EMBL" id="BX284605">
    <property type="protein sequence ID" value="CAB03189.1"/>
    <property type="molecule type" value="Genomic_DNA"/>
</dbReference>
<feature type="region of interest" description="Disordered" evidence="1">
    <location>
        <begin position="474"/>
        <end position="494"/>
    </location>
</feature>
<dbReference type="OMA" id="PYFREEQ"/>
<evidence type="ECO:0000313" key="3">
    <source>
        <dbReference type="Proteomes" id="UP000001940"/>
    </source>
</evidence>
<dbReference type="AGR" id="WB:WBGene00010687"/>
<dbReference type="Proteomes" id="UP000001940">
    <property type="component" value="Chromosome V"/>
</dbReference>
<organism evidence="2 3">
    <name type="scientific">Caenorhabditis elegans</name>
    <dbReference type="NCBI Taxonomy" id="6239"/>
    <lineage>
        <taxon>Eukaryota</taxon>
        <taxon>Metazoa</taxon>
        <taxon>Ecdysozoa</taxon>
        <taxon>Nematoda</taxon>
        <taxon>Chromadorea</taxon>
        <taxon>Rhabditida</taxon>
        <taxon>Rhabditina</taxon>
        <taxon>Rhabditomorpha</taxon>
        <taxon>Rhabditoidea</taxon>
        <taxon>Rhabditidae</taxon>
        <taxon>Peloderinae</taxon>
        <taxon>Caenorhabditis</taxon>
    </lineage>
</organism>
<dbReference type="PaxDb" id="6239-K08F9.4"/>
<proteinExistence type="predicted"/>
<evidence type="ECO:0000313" key="4">
    <source>
        <dbReference type="WormBase" id="K08F9.4"/>
    </source>
</evidence>
<sequence>MSSNSRNSTQRELVCLSSSDSENEEEEEEEEIQPGPADSSESENPSSSSDSSSSDSDSDSDAAPKKNIIAPRRRGVLLQHHLNVLPETRRLIICSGQKIDENFFSFTQKEDQQIKENWERLAKQLNYKGHIFEFLGYDKDGLKCTNNTKLSVKVRNVLTWPTLCFGLNNRYAKLIKERISFICHPYYREIKDQDLEEIDIRYDNNETMLEISEALKIPPRYLERIKSKERKTVAVAGSIEGAHKLQILKFLYESIVENPKRNTFCTNNFNWKIFRKKCRENSITPPNFLTTARYYGNLFFQADRRIFNFLEPQPTLHKKVLYFHEALARYLAKNGKGRKMEAPQLKYSILFTVVFEDYNKDGTWDPPTEMEKYSSQVDLKKVRKRVECVNERTKRAREVRRISVLTPKRFKLREVNESMNSNDVLEISSIHNESSSNALGLLDRTNDVMTDLDLSITNTSSQILGNETILARGGGALDPTDEASLNETSTSQIPQTEKNPIELDLSQDIWSQIVNWA</sequence>
<keyword evidence="3" id="KW-1185">Reference proteome</keyword>
<dbReference type="InParanoid" id="G5EDM0"/>